<keyword evidence="2" id="KW-0378">Hydrolase</keyword>
<organism evidence="2">
    <name type="scientific">uncultured Nocardioidaceae bacterium</name>
    <dbReference type="NCBI Taxonomy" id="253824"/>
    <lineage>
        <taxon>Bacteria</taxon>
        <taxon>Bacillati</taxon>
        <taxon>Actinomycetota</taxon>
        <taxon>Actinomycetes</taxon>
        <taxon>Propionibacteriales</taxon>
        <taxon>Nocardioidaceae</taxon>
        <taxon>environmental samples</taxon>
    </lineage>
</organism>
<evidence type="ECO:0000313" key="2">
    <source>
        <dbReference type="EMBL" id="CAA9337643.1"/>
    </source>
</evidence>
<evidence type="ECO:0000259" key="1">
    <source>
        <dbReference type="Pfam" id="PF03372"/>
    </source>
</evidence>
<keyword evidence="2" id="KW-0255">Endonuclease</keyword>
<dbReference type="Gene3D" id="3.60.10.10">
    <property type="entry name" value="Endonuclease/exonuclease/phosphatase"/>
    <property type="match status" value="1"/>
</dbReference>
<proteinExistence type="predicted"/>
<sequence>MRFATFNILHGRSPVDDRVDVGRFAEAVKELDADVLALQEVDRNQPRSGHADLTAVAAEAMGAVDHRFVAALAGTPGATWIAATGEEQPDAAAYGIALLSRWPVGSWQVVRLGKPPAPVPMRFHGSRRPQLVRDEPRVAVVATVPTPSGGPVTVANAHLSFVGWWGGVQLRRLLRALGGADPLLVVGDLNMSLSRAAAISGLRPLLAEPTFPAPEPSEQLDHVLARGAVGPVVGSGVVELPLSDHRAAYVDLS</sequence>
<dbReference type="InterPro" id="IPR036691">
    <property type="entry name" value="Endo/exonu/phosph_ase_sf"/>
</dbReference>
<dbReference type="EMBL" id="CADCUI010000014">
    <property type="protein sequence ID" value="CAA9337643.1"/>
    <property type="molecule type" value="Genomic_DNA"/>
</dbReference>
<dbReference type="AlphaFoldDB" id="A0A6J4LPE8"/>
<dbReference type="GO" id="GO:0004527">
    <property type="term" value="F:exonuclease activity"/>
    <property type="evidence" value="ECO:0007669"/>
    <property type="project" value="UniProtKB-KW"/>
</dbReference>
<dbReference type="InterPro" id="IPR051916">
    <property type="entry name" value="GPI-anchor_lipid_remodeler"/>
</dbReference>
<dbReference type="SUPFAM" id="SSF56219">
    <property type="entry name" value="DNase I-like"/>
    <property type="match status" value="1"/>
</dbReference>
<gene>
    <name evidence="2" type="ORF">AVDCRST_MAG34-904</name>
</gene>
<dbReference type="GO" id="GO:0004519">
    <property type="term" value="F:endonuclease activity"/>
    <property type="evidence" value="ECO:0007669"/>
    <property type="project" value="UniProtKB-KW"/>
</dbReference>
<accession>A0A6J4LPE8</accession>
<dbReference type="GO" id="GO:0006506">
    <property type="term" value="P:GPI anchor biosynthetic process"/>
    <property type="evidence" value="ECO:0007669"/>
    <property type="project" value="TreeGrafter"/>
</dbReference>
<keyword evidence="2" id="KW-0540">Nuclease</keyword>
<protein>
    <submittedName>
        <fullName evidence="2">Endonuclease/exonuclease/phosphatase</fullName>
    </submittedName>
</protein>
<dbReference type="InterPro" id="IPR005135">
    <property type="entry name" value="Endo/exonuclease/phosphatase"/>
</dbReference>
<reference evidence="2" key="1">
    <citation type="submission" date="2020-02" db="EMBL/GenBank/DDBJ databases">
        <authorList>
            <person name="Meier V. D."/>
        </authorList>
    </citation>
    <scope>NUCLEOTIDE SEQUENCE</scope>
    <source>
        <strain evidence="2">AVDCRST_MAG34</strain>
    </source>
</reference>
<keyword evidence="2" id="KW-0269">Exonuclease</keyword>
<dbReference type="PANTHER" id="PTHR14859">
    <property type="entry name" value="CALCOFLUOR WHITE HYPERSENSITIVE PROTEIN PRECURSOR"/>
    <property type="match status" value="1"/>
</dbReference>
<dbReference type="Pfam" id="PF03372">
    <property type="entry name" value="Exo_endo_phos"/>
    <property type="match status" value="1"/>
</dbReference>
<dbReference type="GO" id="GO:0016020">
    <property type="term" value="C:membrane"/>
    <property type="evidence" value="ECO:0007669"/>
    <property type="project" value="GOC"/>
</dbReference>
<feature type="domain" description="Endonuclease/exonuclease/phosphatase" evidence="1">
    <location>
        <begin position="4"/>
        <end position="245"/>
    </location>
</feature>
<dbReference type="PANTHER" id="PTHR14859:SF15">
    <property type="entry name" value="ENDONUCLEASE_EXONUCLEASE_PHOSPHATASE DOMAIN-CONTAINING PROTEIN"/>
    <property type="match status" value="1"/>
</dbReference>
<name>A0A6J4LPE8_9ACTN</name>